<evidence type="ECO:0000256" key="1">
    <source>
        <dbReference type="SAM" id="MobiDB-lite"/>
    </source>
</evidence>
<evidence type="ECO:0000313" key="2">
    <source>
        <dbReference type="EMBL" id="KAK8371809.1"/>
    </source>
</evidence>
<sequence length="218" mass="23907">MGPCVAQTMKGIKGGNTVGVKGQPVGVFTSVHRPGGVKIPELPGCSQYSFSSCCGKMQLEAHHLKAAECPDQSSSCVKYCRPAAAVWECAAFWIKTRRSFQVKSGPRPQNSPGGVSPGEASTRGGLHSGKVLKWKTTTMFCLEFEETLPSGSDQVEMWVRQWLRTGLPWMARMLRVAMGWSRPARCISAAKHRPSLLSRRRLGVLGYPVPRPSHIQRK</sequence>
<feature type="region of interest" description="Disordered" evidence="1">
    <location>
        <begin position="102"/>
        <end position="127"/>
    </location>
</feature>
<name>A0AAW0S906_SCYPA</name>
<protein>
    <submittedName>
        <fullName evidence="2">Uncharacterized protein</fullName>
    </submittedName>
</protein>
<keyword evidence="3" id="KW-1185">Reference proteome</keyword>
<evidence type="ECO:0000313" key="3">
    <source>
        <dbReference type="Proteomes" id="UP001487740"/>
    </source>
</evidence>
<comment type="caution">
    <text evidence="2">The sequence shown here is derived from an EMBL/GenBank/DDBJ whole genome shotgun (WGS) entry which is preliminary data.</text>
</comment>
<gene>
    <name evidence="2" type="ORF">O3P69_015706</name>
</gene>
<accession>A0AAW0S906</accession>
<dbReference type="AlphaFoldDB" id="A0AAW0S906"/>
<proteinExistence type="predicted"/>
<dbReference type="EMBL" id="JARAKH010006404">
    <property type="protein sequence ID" value="KAK8371809.1"/>
    <property type="molecule type" value="Genomic_DNA"/>
</dbReference>
<reference evidence="2 3" key="1">
    <citation type="submission" date="2023-03" db="EMBL/GenBank/DDBJ databases">
        <title>High-quality genome of Scylla paramamosain provides insights in environmental adaptation.</title>
        <authorList>
            <person name="Zhang L."/>
        </authorList>
    </citation>
    <scope>NUCLEOTIDE SEQUENCE [LARGE SCALE GENOMIC DNA]</scope>
    <source>
        <strain evidence="2">LZ_2023a</strain>
        <tissue evidence="2">Muscle</tissue>
    </source>
</reference>
<organism evidence="2 3">
    <name type="scientific">Scylla paramamosain</name>
    <name type="common">Mud crab</name>
    <dbReference type="NCBI Taxonomy" id="85552"/>
    <lineage>
        <taxon>Eukaryota</taxon>
        <taxon>Metazoa</taxon>
        <taxon>Ecdysozoa</taxon>
        <taxon>Arthropoda</taxon>
        <taxon>Crustacea</taxon>
        <taxon>Multicrustacea</taxon>
        <taxon>Malacostraca</taxon>
        <taxon>Eumalacostraca</taxon>
        <taxon>Eucarida</taxon>
        <taxon>Decapoda</taxon>
        <taxon>Pleocyemata</taxon>
        <taxon>Brachyura</taxon>
        <taxon>Eubrachyura</taxon>
        <taxon>Portunoidea</taxon>
        <taxon>Portunidae</taxon>
        <taxon>Portuninae</taxon>
        <taxon>Scylla</taxon>
    </lineage>
</organism>
<dbReference type="Proteomes" id="UP001487740">
    <property type="component" value="Unassembled WGS sequence"/>
</dbReference>
<feature type="compositionally biased region" description="Polar residues" evidence="1">
    <location>
        <begin position="102"/>
        <end position="113"/>
    </location>
</feature>